<organism evidence="1 2">
    <name type="scientific">Eretmocerus hayati</name>
    <dbReference type="NCBI Taxonomy" id="131215"/>
    <lineage>
        <taxon>Eukaryota</taxon>
        <taxon>Metazoa</taxon>
        <taxon>Ecdysozoa</taxon>
        <taxon>Arthropoda</taxon>
        <taxon>Hexapoda</taxon>
        <taxon>Insecta</taxon>
        <taxon>Pterygota</taxon>
        <taxon>Neoptera</taxon>
        <taxon>Endopterygota</taxon>
        <taxon>Hymenoptera</taxon>
        <taxon>Apocrita</taxon>
        <taxon>Proctotrupomorpha</taxon>
        <taxon>Chalcidoidea</taxon>
        <taxon>Aphelinidae</taxon>
        <taxon>Aphelininae</taxon>
        <taxon>Eretmocerus</taxon>
    </lineage>
</organism>
<sequence length="311" mass="35514">MQRPPTTLRNPFVLQNGGLISTGKRVTIERKNLHKINLYLQLTCPFDSITEIITHSYRFLSDFREAVDNWKSLQEAPNPLGYASTIQAYACGTPTALVYSYRAHLCANYYSVTSSSFIPNKYFCNCKDAIAAALRKLMDTYNGPVSHEVCNNCSKKDRFLVMRNTCVFDVDDSIVTTQYETQEQTYHELLSSQQMFDCLKCFTRSLERRFVLGPYICFDTSYAHRHGHKSKLSAVPRELILVGKKYILSGIVQYTPHDKHFIALCLSPTTGSWKVKNDLAKRSYDLHDDPQISIAMIFYVRVSTFQPVSGC</sequence>
<keyword evidence="2" id="KW-1185">Reference proteome</keyword>
<name>A0ACC2NJE7_9HYME</name>
<comment type="caution">
    <text evidence="1">The sequence shown here is derived from an EMBL/GenBank/DDBJ whole genome shotgun (WGS) entry which is preliminary data.</text>
</comment>
<evidence type="ECO:0000313" key="1">
    <source>
        <dbReference type="EMBL" id="KAJ8670362.1"/>
    </source>
</evidence>
<reference evidence="1" key="1">
    <citation type="submission" date="2023-04" db="EMBL/GenBank/DDBJ databases">
        <title>A chromosome-level genome assembly of the parasitoid wasp Eretmocerus hayati.</title>
        <authorList>
            <person name="Zhong Y."/>
            <person name="Liu S."/>
            <person name="Liu Y."/>
        </authorList>
    </citation>
    <scope>NUCLEOTIDE SEQUENCE</scope>
    <source>
        <strain evidence="1">ZJU_SS_LIU_2023</strain>
    </source>
</reference>
<proteinExistence type="predicted"/>
<protein>
    <submittedName>
        <fullName evidence="1">Uncharacterized protein</fullName>
    </submittedName>
</protein>
<gene>
    <name evidence="1" type="ORF">QAD02_001621</name>
</gene>
<accession>A0ACC2NJE7</accession>
<dbReference type="Proteomes" id="UP001239111">
    <property type="component" value="Chromosome 3"/>
</dbReference>
<dbReference type="EMBL" id="CM056743">
    <property type="protein sequence ID" value="KAJ8670362.1"/>
    <property type="molecule type" value="Genomic_DNA"/>
</dbReference>
<evidence type="ECO:0000313" key="2">
    <source>
        <dbReference type="Proteomes" id="UP001239111"/>
    </source>
</evidence>